<evidence type="ECO:0000256" key="6">
    <source>
        <dbReference type="ARBA" id="ARBA00023033"/>
    </source>
</evidence>
<evidence type="ECO:0000256" key="1">
    <source>
        <dbReference type="ARBA" id="ARBA00001971"/>
    </source>
</evidence>
<comment type="similarity">
    <text evidence="2">Belongs to the cytochrome P450 family.</text>
</comment>
<reference evidence="9 10" key="1">
    <citation type="journal article" date="2016" name="Genome Biol. Evol.">
        <title>Gene Family Evolution Reflects Adaptation to Soil Environmental Stressors in the Genome of the Collembolan Orchesella cincta.</title>
        <authorList>
            <person name="Faddeeva-Vakhrusheva A."/>
            <person name="Derks M.F."/>
            <person name="Anvar S.Y."/>
            <person name="Agamennone V."/>
            <person name="Suring W."/>
            <person name="Smit S."/>
            <person name="van Straalen N.M."/>
            <person name="Roelofs D."/>
        </authorList>
    </citation>
    <scope>NUCLEOTIDE SEQUENCE [LARGE SCALE GENOMIC DNA]</scope>
    <source>
        <tissue evidence="9">Mixed pool</tissue>
    </source>
</reference>
<dbReference type="GO" id="GO:0008395">
    <property type="term" value="F:steroid hydroxylase activity"/>
    <property type="evidence" value="ECO:0007669"/>
    <property type="project" value="TreeGrafter"/>
</dbReference>
<dbReference type="PRINTS" id="PR00463">
    <property type="entry name" value="EP450I"/>
</dbReference>
<keyword evidence="4" id="KW-0560">Oxidoreductase</keyword>
<dbReference type="Gene3D" id="1.10.630.10">
    <property type="entry name" value="Cytochrome P450"/>
    <property type="match status" value="1"/>
</dbReference>
<keyword evidence="7" id="KW-0349">Heme</keyword>
<dbReference type="PANTHER" id="PTHR24300:SF403">
    <property type="entry name" value="CYTOCHROME P450 306A1"/>
    <property type="match status" value="1"/>
</dbReference>
<dbReference type="InterPro" id="IPR001128">
    <property type="entry name" value="Cyt_P450"/>
</dbReference>
<protein>
    <submittedName>
        <fullName evidence="9">Methyl farnesoate epoxidase</fullName>
    </submittedName>
</protein>
<comment type="caution">
    <text evidence="9">The sequence shown here is derived from an EMBL/GenBank/DDBJ whole genome shotgun (WGS) entry which is preliminary data.</text>
</comment>
<sequence length="496" mass="56997">MISFSVVIAAIAAVVVFWFFQTSKTRQYKRIPGPTGIPILGNILQLGKQMHVQFNKWSNQYGDIYEVKLGTQRTVIISNPKWIKEIFATDPIFSGRMRIESFEMYPNESMSLGIVSSEGEFWETHRHFLLKQLRTFGFGKSCMEQLVLEEVQEVIERFKKTEGKPINDLKTVFILAVINSLWTILTSKRFNHDDPKLHTLVANLNKVLFDLAERGGMLIFMPWVGHLMPEWSGYNKIRKVIEDNKSFFEEAVNEHKENFQEDNIKDFIDVFLNETNKTTDSSSPFYGERAEHQLVATLGDMFGAGTDTTSTTLSWGILYITKFAGVQDKLQQEIKTVTENSRNVSLNDRPSMPYTTALIDEILRYSSITPGGVQHRATEDKEFKGYLIEKDTWIFPNLHHLHHNPAIWGDPETFRPERFLTEDGKFKKNENLIPFQIGRRQCVGESLARNTIFLFLANIFRSFTISFDPSAPEPSLDPVGLILTPQPFSVVMKERS</sequence>
<dbReference type="GO" id="GO:0005737">
    <property type="term" value="C:cytoplasm"/>
    <property type="evidence" value="ECO:0007669"/>
    <property type="project" value="TreeGrafter"/>
</dbReference>
<dbReference type="InterPro" id="IPR002401">
    <property type="entry name" value="Cyt_P450_E_grp-I"/>
</dbReference>
<dbReference type="FunFam" id="1.10.630.10:FF:000036">
    <property type="entry name" value="CYtochrome P450 family"/>
    <property type="match status" value="1"/>
</dbReference>
<dbReference type="STRING" id="48709.A0A1D2N785"/>
<name>A0A1D2N785_ORCCI</name>
<proteinExistence type="inferred from homology"/>
<evidence type="ECO:0000256" key="4">
    <source>
        <dbReference type="ARBA" id="ARBA00023002"/>
    </source>
</evidence>
<dbReference type="PRINTS" id="PR00385">
    <property type="entry name" value="P450"/>
</dbReference>
<dbReference type="EMBL" id="LJIJ01000181">
    <property type="protein sequence ID" value="ODN00935.1"/>
    <property type="molecule type" value="Genomic_DNA"/>
</dbReference>
<keyword evidence="5 7" id="KW-0408">Iron</keyword>
<dbReference type="InterPro" id="IPR036396">
    <property type="entry name" value="Cyt_P450_sf"/>
</dbReference>
<dbReference type="GO" id="GO:0020037">
    <property type="term" value="F:heme binding"/>
    <property type="evidence" value="ECO:0007669"/>
    <property type="project" value="InterPro"/>
</dbReference>
<dbReference type="GO" id="GO:0006805">
    <property type="term" value="P:xenobiotic metabolic process"/>
    <property type="evidence" value="ECO:0007669"/>
    <property type="project" value="TreeGrafter"/>
</dbReference>
<keyword evidence="6" id="KW-0503">Monooxygenase</keyword>
<dbReference type="PANTHER" id="PTHR24300">
    <property type="entry name" value="CYTOCHROME P450 508A4-RELATED"/>
    <property type="match status" value="1"/>
</dbReference>
<evidence type="ECO:0000313" key="10">
    <source>
        <dbReference type="Proteomes" id="UP000094527"/>
    </source>
</evidence>
<keyword evidence="3 7" id="KW-0479">Metal-binding</keyword>
<dbReference type="Proteomes" id="UP000094527">
    <property type="component" value="Unassembled WGS sequence"/>
</dbReference>
<evidence type="ECO:0000313" key="9">
    <source>
        <dbReference type="EMBL" id="ODN00935.1"/>
    </source>
</evidence>
<keyword evidence="8" id="KW-0472">Membrane</keyword>
<evidence type="ECO:0000256" key="8">
    <source>
        <dbReference type="SAM" id="Phobius"/>
    </source>
</evidence>
<dbReference type="GO" id="GO:0016712">
    <property type="term" value="F:oxidoreductase activity, acting on paired donors, with incorporation or reduction of molecular oxygen, reduced flavin or flavoprotein as one donor, and incorporation of one atom of oxygen"/>
    <property type="evidence" value="ECO:0007669"/>
    <property type="project" value="TreeGrafter"/>
</dbReference>
<evidence type="ECO:0000256" key="3">
    <source>
        <dbReference type="ARBA" id="ARBA00022723"/>
    </source>
</evidence>
<gene>
    <name evidence="9" type="ORF">Ocin01_05758</name>
</gene>
<dbReference type="GO" id="GO:0005506">
    <property type="term" value="F:iron ion binding"/>
    <property type="evidence" value="ECO:0007669"/>
    <property type="project" value="InterPro"/>
</dbReference>
<evidence type="ECO:0000256" key="7">
    <source>
        <dbReference type="PIRSR" id="PIRSR602401-1"/>
    </source>
</evidence>
<dbReference type="OMA" id="LAMEEVM"/>
<accession>A0A1D2N785</accession>
<dbReference type="SUPFAM" id="SSF48264">
    <property type="entry name" value="Cytochrome P450"/>
    <property type="match status" value="1"/>
</dbReference>
<keyword evidence="8" id="KW-1133">Transmembrane helix</keyword>
<dbReference type="OrthoDB" id="3934656at2759"/>
<feature type="binding site" description="axial binding residue" evidence="7">
    <location>
        <position position="442"/>
    </location>
    <ligand>
        <name>heme</name>
        <dbReference type="ChEBI" id="CHEBI:30413"/>
    </ligand>
    <ligandPart>
        <name>Fe</name>
        <dbReference type="ChEBI" id="CHEBI:18248"/>
    </ligandPart>
</feature>
<dbReference type="InterPro" id="IPR050182">
    <property type="entry name" value="Cytochrome_P450_fam2"/>
</dbReference>
<organism evidence="9 10">
    <name type="scientific">Orchesella cincta</name>
    <name type="common">Springtail</name>
    <name type="synonym">Podura cincta</name>
    <dbReference type="NCBI Taxonomy" id="48709"/>
    <lineage>
        <taxon>Eukaryota</taxon>
        <taxon>Metazoa</taxon>
        <taxon>Ecdysozoa</taxon>
        <taxon>Arthropoda</taxon>
        <taxon>Hexapoda</taxon>
        <taxon>Collembola</taxon>
        <taxon>Entomobryomorpha</taxon>
        <taxon>Entomobryoidea</taxon>
        <taxon>Orchesellidae</taxon>
        <taxon>Orchesellinae</taxon>
        <taxon>Orchesella</taxon>
    </lineage>
</organism>
<dbReference type="GO" id="GO:0006082">
    <property type="term" value="P:organic acid metabolic process"/>
    <property type="evidence" value="ECO:0007669"/>
    <property type="project" value="TreeGrafter"/>
</dbReference>
<keyword evidence="8" id="KW-0812">Transmembrane</keyword>
<evidence type="ECO:0000256" key="5">
    <source>
        <dbReference type="ARBA" id="ARBA00023004"/>
    </source>
</evidence>
<evidence type="ECO:0000256" key="2">
    <source>
        <dbReference type="ARBA" id="ARBA00010617"/>
    </source>
</evidence>
<comment type="cofactor">
    <cofactor evidence="1 7">
        <name>heme</name>
        <dbReference type="ChEBI" id="CHEBI:30413"/>
    </cofactor>
</comment>
<dbReference type="Pfam" id="PF00067">
    <property type="entry name" value="p450"/>
    <property type="match status" value="1"/>
</dbReference>
<feature type="transmembrane region" description="Helical" evidence="8">
    <location>
        <begin position="6"/>
        <end position="22"/>
    </location>
</feature>
<keyword evidence="10" id="KW-1185">Reference proteome</keyword>
<dbReference type="AlphaFoldDB" id="A0A1D2N785"/>